<dbReference type="InterPro" id="IPR000742">
    <property type="entry name" value="EGF"/>
</dbReference>
<dbReference type="SMART" id="SM00181">
    <property type="entry name" value="EGF"/>
    <property type="match status" value="6"/>
</dbReference>
<evidence type="ECO:0000256" key="8">
    <source>
        <dbReference type="PROSITE-ProRule" id="PRU00076"/>
    </source>
</evidence>
<protein>
    <submittedName>
        <fullName evidence="10">Latent-transforming growth factor beta-binding protein 4-like</fullName>
    </submittedName>
</protein>
<dbReference type="InterPro" id="IPR000152">
    <property type="entry name" value="EGF-type_Asp/Asn_hydroxyl_site"/>
</dbReference>
<evidence type="ECO:0000256" key="3">
    <source>
        <dbReference type="ARBA" id="ARBA00022536"/>
    </source>
</evidence>
<dbReference type="InterPro" id="IPR001881">
    <property type="entry name" value="EGF-like_Ca-bd_dom"/>
</dbReference>
<evidence type="ECO:0000256" key="7">
    <source>
        <dbReference type="ARBA" id="ARBA00023180"/>
    </source>
</evidence>
<dbReference type="PANTHER" id="PTHR24050:SF27">
    <property type="entry name" value="FIBRILLIN-1"/>
    <property type="match status" value="1"/>
</dbReference>
<dbReference type="GO" id="GO:0005576">
    <property type="term" value="C:extracellular region"/>
    <property type="evidence" value="ECO:0007669"/>
    <property type="project" value="UniProtKB-SubCell"/>
</dbReference>
<dbReference type="PANTHER" id="PTHR24050">
    <property type="entry name" value="PA14 DOMAIN-CONTAINING PROTEIN"/>
    <property type="match status" value="1"/>
</dbReference>
<dbReference type="InterPro" id="IPR009030">
    <property type="entry name" value="Growth_fac_rcpt_cys_sf"/>
</dbReference>
<dbReference type="GO" id="GO:0005509">
    <property type="term" value="F:calcium ion binding"/>
    <property type="evidence" value="ECO:0007669"/>
    <property type="project" value="InterPro"/>
</dbReference>
<dbReference type="FunFam" id="2.10.25.10:FF:000038">
    <property type="entry name" value="Fibrillin 2"/>
    <property type="match status" value="3"/>
</dbReference>
<dbReference type="STRING" id="418985.A0A1V9X5R6"/>
<dbReference type="PROSITE" id="PS00010">
    <property type="entry name" value="ASX_HYDROXYL"/>
    <property type="match status" value="2"/>
</dbReference>
<dbReference type="InParanoid" id="A0A1V9X5R6"/>
<gene>
    <name evidence="10" type="ORF">BIW11_12726</name>
</gene>
<keyword evidence="11" id="KW-1185">Reference proteome</keyword>
<accession>A0A1V9X5R6</accession>
<dbReference type="SUPFAM" id="SSF57184">
    <property type="entry name" value="Growth factor receptor domain"/>
    <property type="match status" value="3"/>
</dbReference>
<evidence type="ECO:0000259" key="9">
    <source>
        <dbReference type="PROSITE" id="PS50026"/>
    </source>
</evidence>
<keyword evidence="4" id="KW-0732">Signal</keyword>
<feature type="domain" description="EGF-like" evidence="9">
    <location>
        <begin position="325"/>
        <end position="362"/>
    </location>
</feature>
<comment type="caution">
    <text evidence="10">The sequence shown here is derived from an EMBL/GenBank/DDBJ whole genome shotgun (WGS) entry which is preliminary data.</text>
</comment>
<dbReference type="InterPro" id="IPR049883">
    <property type="entry name" value="NOTCH1_EGF-like"/>
</dbReference>
<keyword evidence="5" id="KW-0677">Repeat</keyword>
<comment type="subcellular location">
    <subcellularLocation>
        <location evidence="1">Secreted</location>
    </subcellularLocation>
</comment>
<dbReference type="InterPro" id="IPR018097">
    <property type="entry name" value="EGF_Ca-bd_CS"/>
</dbReference>
<dbReference type="CDD" id="cd00054">
    <property type="entry name" value="EGF_CA"/>
    <property type="match status" value="2"/>
</dbReference>
<keyword evidence="2" id="KW-0964">Secreted</keyword>
<reference evidence="10 11" key="1">
    <citation type="journal article" date="2017" name="Gigascience">
        <title>Draft genome of the honey bee ectoparasitic mite, Tropilaelaps mercedesae, is shaped by the parasitic life history.</title>
        <authorList>
            <person name="Dong X."/>
            <person name="Armstrong S.D."/>
            <person name="Xia D."/>
            <person name="Makepeace B.L."/>
            <person name="Darby A.C."/>
            <person name="Kadowaki T."/>
        </authorList>
    </citation>
    <scope>NUCLEOTIDE SEQUENCE [LARGE SCALE GENOMIC DNA]</scope>
    <source>
        <strain evidence="10">Wuxi-XJTLU</strain>
    </source>
</reference>
<dbReference type="OrthoDB" id="10022113at2759"/>
<keyword evidence="7" id="KW-0325">Glycoprotein</keyword>
<evidence type="ECO:0000313" key="10">
    <source>
        <dbReference type="EMBL" id="OQR68721.1"/>
    </source>
</evidence>
<keyword evidence="6" id="KW-1015">Disulfide bond</keyword>
<dbReference type="InterPro" id="IPR052235">
    <property type="entry name" value="Nephronectin_domain"/>
</dbReference>
<dbReference type="PROSITE" id="PS01187">
    <property type="entry name" value="EGF_CA"/>
    <property type="match status" value="4"/>
</dbReference>
<dbReference type="PROSITE" id="PS01186">
    <property type="entry name" value="EGF_2"/>
    <property type="match status" value="1"/>
</dbReference>
<comment type="caution">
    <text evidence="8">Lacks conserved residue(s) required for the propagation of feature annotation.</text>
</comment>
<dbReference type="PROSITE" id="PS50026">
    <property type="entry name" value="EGF_3"/>
    <property type="match status" value="1"/>
</dbReference>
<dbReference type="SMART" id="SM00179">
    <property type="entry name" value="EGF_CA"/>
    <property type="match status" value="8"/>
</dbReference>
<dbReference type="Proteomes" id="UP000192247">
    <property type="component" value="Unassembled WGS sequence"/>
</dbReference>
<proteinExistence type="predicted"/>
<evidence type="ECO:0000313" key="11">
    <source>
        <dbReference type="Proteomes" id="UP000192247"/>
    </source>
</evidence>
<evidence type="ECO:0000256" key="6">
    <source>
        <dbReference type="ARBA" id="ARBA00023157"/>
    </source>
</evidence>
<evidence type="ECO:0000256" key="2">
    <source>
        <dbReference type="ARBA" id="ARBA00022525"/>
    </source>
</evidence>
<dbReference type="FunFam" id="2.10.25.10:FF:000014">
    <property type="entry name" value="Latent-transforming growth factor beta-binding protein 3"/>
    <property type="match status" value="1"/>
</dbReference>
<dbReference type="Gene3D" id="2.10.25.10">
    <property type="entry name" value="Laminin"/>
    <property type="match status" value="8"/>
</dbReference>
<keyword evidence="3 8" id="KW-0245">EGF-like domain</keyword>
<name>A0A1V9X5R6_9ACAR</name>
<dbReference type="EMBL" id="MNPL01023425">
    <property type="protein sequence ID" value="OQR68721.1"/>
    <property type="molecule type" value="Genomic_DNA"/>
</dbReference>
<evidence type="ECO:0000256" key="1">
    <source>
        <dbReference type="ARBA" id="ARBA00004613"/>
    </source>
</evidence>
<organism evidence="10 11">
    <name type="scientific">Tropilaelaps mercedesae</name>
    <dbReference type="NCBI Taxonomy" id="418985"/>
    <lineage>
        <taxon>Eukaryota</taxon>
        <taxon>Metazoa</taxon>
        <taxon>Ecdysozoa</taxon>
        <taxon>Arthropoda</taxon>
        <taxon>Chelicerata</taxon>
        <taxon>Arachnida</taxon>
        <taxon>Acari</taxon>
        <taxon>Parasitiformes</taxon>
        <taxon>Mesostigmata</taxon>
        <taxon>Gamasina</taxon>
        <taxon>Dermanyssoidea</taxon>
        <taxon>Laelapidae</taxon>
        <taxon>Tropilaelaps</taxon>
    </lineage>
</organism>
<dbReference type="AlphaFoldDB" id="A0A1V9X5R6"/>
<sequence length="502" mass="56770">MRVYMPPFARDIDECELGTHNCSLSEKCVNLEGGFQCKRKELPACDQGYNRTTSEACEDVDECKLYPPPCSPYARCSNMAGTFVCVRNCGPGYKHDNGTCIDIDECLTGNRVCLPGQRCENLEGSSRCVDDDCELLGKVTAPDGTCLLPRSCPTGFYHDPEFNDCKDVNECAQRYPACNVDEECINTIGSFRCARKLSIPCSEGLRASADGRTCEDLDECKEGLHGCDLHTEECYNEYRTFRCICKRGFVRDRWDSCVEPQQPSACPPGYLHNGHYCEDIDECALVTQNKRRICEHTCVNIPGSFRCDCPNGFEPDPRSPAKCIDVDECKRGHCRGHCINEIGSYRCSCPSGFVMGDRSRCIDVDECRAGLHNCSATDGQMCFNVEGGFRCIDFTCPKRPAYKKDTKRMRCLRMEPCEEHDCRLTPEIITYSYIALRRDTSQHLRMKIHVKPTRQPGMFGNYTFSVDKVVSHRREPRGRLATNEDFKLETNHQRARWAKVGS</sequence>
<evidence type="ECO:0000256" key="4">
    <source>
        <dbReference type="ARBA" id="ARBA00022729"/>
    </source>
</evidence>
<dbReference type="Pfam" id="PF07645">
    <property type="entry name" value="EGF_CA"/>
    <property type="match status" value="8"/>
</dbReference>
<evidence type="ECO:0000256" key="5">
    <source>
        <dbReference type="ARBA" id="ARBA00022737"/>
    </source>
</evidence>